<dbReference type="AlphaFoldDB" id="A0A1R2C9T6"/>
<evidence type="ECO:0000313" key="3">
    <source>
        <dbReference type="EMBL" id="OMJ85778.1"/>
    </source>
</evidence>
<sequence length="1056" mass="122196">MQDISSSLIETTSTEELITHLKRPRSLSEEIITYKAPQDLVEKRDFYSRQGPGVVKTIWIIRDIEELINSSSFESQIESEWFEAANGSKWRITLCLQNEKSHFSIFLETNIQTNIFPQDATYTIIAHILKPTGKIEKIMNKTSKDTFTAEHPMIGYPKSIPCSKFTLYPDKFLFITCTVKTTANREICKKVTGFVGLINEGTTCYMNSLLQTLFLITSFRKAIYSIPVSDSEECKIPKALAKLFAALQLSEKPLSTQALLKSFGWARRQWHEQQDVQEFSYKFSDTLEKSMNGTPAAGTYAQLFKGQTIQSIKCINVDHISEKSEDFIDLQLDVKGCANIYLSLEKYIEPVPLKGEMQYEAEGHGKQDAMKLVRFNKLPSVLQIQLKRFEYNQTRGMMTKVNEKFEFYPEVDLNPYVVNQGVHNKYRLFSIMVHSGTLAKGHYSSYISPRLDNEWYQFNDDTVDKALPKQAIEVNWGGEIEDICLIDGGTVVQGKKKCDTSAYMLVYIRIQEKSMILPEISDSTIPPKLIQPENTSEIKPRETRRITRTSSCNIAFASKETICGWDGPGIAHYSNKKSFFIYQARKQFKFQDFIDTKLAYLTDAKLWVFNPKPVLWTFQEINTSELLSSYSINDDITVSIFIDTKQKIFTGGPDNWSWNEQEFSSINGKQDTGKIIVIIKKYDHKKISVIGTEWIYDNNILELRKKLFQKYFERDDEGWICLEKSSSKEVRIEELYAFLPMNKNDKLEMVENGDVLIIGYESIDVGQIIKEKYKNVTVEAVYYDSLTFFEFKSYSKSLYEKNQFPTNFQINISLSCTLTDLINAIVKALNFPEIDKKSIQILSQTYRPVTDKDFFLSNILNHNKFYFDILKHERLDSLKYVPVIAFLHDFTPCRSFFIETNHENTIEDLLKKLGENNEIFLFKYQQRAILRFLYPEESLNELNPGVIYGIREGKDSIGKKEKKILGFHAFCIEQGKDKPFSIIVERSESCADVKRKIVDKFNCSADAIKVVKLDNETNPSCFKLFLDLEESTEQFWSKYKNCSLMVEHKYQGMRFN</sequence>
<dbReference type="Proteomes" id="UP000187209">
    <property type="component" value="Unassembled WGS sequence"/>
</dbReference>
<evidence type="ECO:0000259" key="2">
    <source>
        <dbReference type="PROSITE" id="PS50235"/>
    </source>
</evidence>
<keyword evidence="4" id="KW-1185">Reference proteome</keyword>
<dbReference type="Gene3D" id="3.90.70.10">
    <property type="entry name" value="Cysteine proteinases"/>
    <property type="match status" value="1"/>
</dbReference>
<proteinExistence type="predicted"/>
<gene>
    <name evidence="3" type="ORF">SteCoe_12847</name>
</gene>
<dbReference type="GO" id="GO:0016579">
    <property type="term" value="P:protein deubiquitination"/>
    <property type="evidence" value="ECO:0007669"/>
    <property type="project" value="InterPro"/>
</dbReference>
<dbReference type="InterPro" id="IPR008974">
    <property type="entry name" value="TRAF-like"/>
</dbReference>
<dbReference type="EMBL" id="MPUH01000226">
    <property type="protein sequence ID" value="OMJ85778.1"/>
    <property type="molecule type" value="Genomic_DNA"/>
</dbReference>
<dbReference type="PROSITE" id="PS50144">
    <property type="entry name" value="MATH"/>
    <property type="match status" value="1"/>
</dbReference>
<dbReference type="PROSITE" id="PS50235">
    <property type="entry name" value="USP_3"/>
    <property type="match status" value="1"/>
</dbReference>
<evidence type="ECO:0000259" key="1">
    <source>
        <dbReference type="PROSITE" id="PS50144"/>
    </source>
</evidence>
<evidence type="ECO:0008006" key="5">
    <source>
        <dbReference type="Google" id="ProtNLM"/>
    </source>
</evidence>
<dbReference type="InterPro" id="IPR001394">
    <property type="entry name" value="Peptidase_C19_UCH"/>
</dbReference>
<dbReference type="InterPro" id="IPR038765">
    <property type="entry name" value="Papain-like_cys_pep_sf"/>
</dbReference>
<dbReference type="InterPro" id="IPR002083">
    <property type="entry name" value="MATH/TRAF_dom"/>
</dbReference>
<reference evidence="3 4" key="1">
    <citation type="submission" date="2016-11" db="EMBL/GenBank/DDBJ databases">
        <title>The macronuclear genome of Stentor coeruleus: a giant cell with tiny introns.</title>
        <authorList>
            <person name="Slabodnick M."/>
            <person name="Ruby J.G."/>
            <person name="Reiff S.B."/>
            <person name="Swart E.C."/>
            <person name="Gosai S."/>
            <person name="Prabakaran S."/>
            <person name="Witkowska E."/>
            <person name="Larue G.E."/>
            <person name="Fisher S."/>
            <person name="Freeman R.M."/>
            <person name="Gunawardena J."/>
            <person name="Chu W."/>
            <person name="Stover N.A."/>
            <person name="Gregory B.D."/>
            <person name="Nowacki M."/>
            <person name="Derisi J."/>
            <person name="Roy S.W."/>
            <person name="Marshall W.F."/>
            <person name="Sood P."/>
        </authorList>
    </citation>
    <scope>NUCLEOTIDE SEQUENCE [LARGE SCALE GENOMIC DNA]</scope>
    <source>
        <strain evidence="3">WM001</strain>
    </source>
</reference>
<dbReference type="InterPro" id="IPR050164">
    <property type="entry name" value="Peptidase_C19"/>
</dbReference>
<dbReference type="InterPro" id="IPR018200">
    <property type="entry name" value="USP_CS"/>
</dbReference>
<accession>A0A1R2C9T6</accession>
<dbReference type="SUPFAM" id="SSF54001">
    <property type="entry name" value="Cysteine proteinases"/>
    <property type="match status" value="1"/>
</dbReference>
<dbReference type="Gene3D" id="2.60.210.10">
    <property type="entry name" value="Apoptosis, Tumor Necrosis Factor Receptor Associated Protein 2, Chain A"/>
    <property type="match status" value="1"/>
</dbReference>
<feature type="domain" description="MATH" evidence="1">
    <location>
        <begin position="54"/>
        <end position="179"/>
    </location>
</feature>
<dbReference type="PANTHER" id="PTHR24006">
    <property type="entry name" value="UBIQUITIN CARBOXYL-TERMINAL HYDROLASE"/>
    <property type="match status" value="1"/>
</dbReference>
<dbReference type="PANTHER" id="PTHR24006:SF644">
    <property type="entry name" value="UBIQUITIN CARBOXYL-TERMINAL HYDROLASE 7"/>
    <property type="match status" value="1"/>
</dbReference>
<organism evidence="3 4">
    <name type="scientific">Stentor coeruleus</name>
    <dbReference type="NCBI Taxonomy" id="5963"/>
    <lineage>
        <taxon>Eukaryota</taxon>
        <taxon>Sar</taxon>
        <taxon>Alveolata</taxon>
        <taxon>Ciliophora</taxon>
        <taxon>Postciliodesmatophora</taxon>
        <taxon>Heterotrichea</taxon>
        <taxon>Heterotrichida</taxon>
        <taxon>Stentoridae</taxon>
        <taxon>Stentor</taxon>
    </lineage>
</organism>
<comment type="caution">
    <text evidence="3">The sequence shown here is derived from an EMBL/GenBank/DDBJ whole genome shotgun (WGS) entry which is preliminary data.</text>
</comment>
<dbReference type="PROSITE" id="PS00973">
    <property type="entry name" value="USP_2"/>
    <property type="match status" value="1"/>
</dbReference>
<dbReference type="GO" id="GO:0005829">
    <property type="term" value="C:cytosol"/>
    <property type="evidence" value="ECO:0007669"/>
    <property type="project" value="TreeGrafter"/>
</dbReference>
<protein>
    <recommendedName>
        <fullName evidence="5">Ubiquitinyl hydrolase 1</fullName>
    </recommendedName>
</protein>
<dbReference type="GO" id="GO:0005634">
    <property type="term" value="C:nucleus"/>
    <property type="evidence" value="ECO:0007669"/>
    <property type="project" value="TreeGrafter"/>
</dbReference>
<name>A0A1R2C9T6_9CILI</name>
<dbReference type="InterPro" id="IPR028889">
    <property type="entry name" value="USP"/>
</dbReference>
<dbReference type="GO" id="GO:0031647">
    <property type="term" value="P:regulation of protein stability"/>
    <property type="evidence" value="ECO:0007669"/>
    <property type="project" value="TreeGrafter"/>
</dbReference>
<feature type="domain" description="USP" evidence="2">
    <location>
        <begin position="195"/>
        <end position="510"/>
    </location>
</feature>
<dbReference type="OrthoDB" id="297930at2759"/>
<dbReference type="Pfam" id="PF00443">
    <property type="entry name" value="UCH"/>
    <property type="match status" value="1"/>
</dbReference>
<evidence type="ECO:0000313" key="4">
    <source>
        <dbReference type="Proteomes" id="UP000187209"/>
    </source>
</evidence>
<dbReference type="GO" id="GO:0004843">
    <property type="term" value="F:cysteine-type deubiquitinase activity"/>
    <property type="evidence" value="ECO:0007669"/>
    <property type="project" value="InterPro"/>
</dbReference>